<dbReference type="InParanoid" id="A0A7R8UAG8"/>
<keyword evidence="2 6" id="KW-0812">Transmembrane</keyword>
<dbReference type="GO" id="GO:0005789">
    <property type="term" value="C:endoplasmic reticulum membrane"/>
    <property type="evidence" value="ECO:0007669"/>
    <property type="project" value="UniProtKB-SubCell"/>
</dbReference>
<dbReference type="FunCoup" id="A0A7R8UAG8">
    <property type="interactions" value="1161"/>
</dbReference>
<evidence type="ECO:0008006" key="9">
    <source>
        <dbReference type="Google" id="ProtNLM"/>
    </source>
</evidence>
<organism evidence="7 8">
    <name type="scientific">Hermetia illucens</name>
    <name type="common">Black soldier fly</name>
    <dbReference type="NCBI Taxonomy" id="343691"/>
    <lineage>
        <taxon>Eukaryota</taxon>
        <taxon>Metazoa</taxon>
        <taxon>Ecdysozoa</taxon>
        <taxon>Arthropoda</taxon>
        <taxon>Hexapoda</taxon>
        <taxon>Insecta</taxon>
        <taxon>Pterygota</taxon>
        <taxon>Neoptera</taxon>
        <taxon>Endopterygota</taxon>
        <taxon>Diptera</taxon>
        <taxon>Brachycera</taxon>
        <taxon>Stratiomyomorpha</taxon>
        <taxon>Stratiomyidae</taxon>
        <taxon>Hermetiinae</taxon>
        <taxon>Hermetia</taxon>
    </lineage>
</organism>
<evidence type="ECO:0000256" key="3">
    <source>
        <dbReference type="ARBA" id="ARBA00022824"/>
    </source>
</evidence>
<feature type="transmembrane region" description="Helical" evidence="6">
    <location>
        <begin position="227"/>
        <end position="247"/>
    </location>
</feature>
<evidence type="ECO:0000256" key="4">
    <source>
        <dbReference type="ARBA" id="ARBA00022989"/>
    </source>
</evidence>
<accession>A0A7R8UAG8</accession>
<protein>
    <recommendedName>
        <fullName evidence="9">Transmembrane protein 199</fullName>
    </recommendedName>
</protein>
<dbReference type="OMA" id="RAEQHNR"/>
<evidence type="ECO:0000313" key="7">
    <source>
        <dbReference type="EMBL" id="CAD7077136.1"/>
    </source>
</evidence>
<reference evidence="7 8" key="1">
    <citation type="submission" date="2020-11" db="EMBL/GenBank/DDBJ databases">
        <authorList>
            <person name="Wallbank WR R."/>
            <person name="Pardo Diaz C."/>
            <person name="Kozak K."/>
            <person name="Martin S."/>
            <person name="Jiggins C."/>
            <person name="Moest M."/>
            <person name="Warren A I."/>
            <person name="Generalovic N T."/>
            <person name="Byers J.R.P. K."/>
            <person name="Montejo-Kovacevich G."/>
            <person name="Yen C E."/>
        </authorList>
    </citation>
    <scope>NUCLEOTIDE SEQUENCE [LARGE SCALE GENOMIC DNA]</scope>
</reference>
<keyword evidence="8" id="KW-1185">Reference proteome</keyword>
<evidence type="ECO:0000256" key="1">
    <source>
        <dbReference type="ARBA" id="ARBA00004477"/>
    </source>
</evidence>
<dbReference type="Proteomes" id="UP000594454">
    <property type="component" value="Chromosome 1"/>
</dbReference>
<proteinExistence type="predicted"/>
<dbReference type="EMBL" id="LR899009">
    <property type="protein sequence ID" value="CAD7077136.1"/>
    <property type="molecule type" value="Genomic_DNA"/>
</dbReference>
<gene>
    <name evidence="7" type="ORF">HERILL_LOCUS509</name>
</gene>
<evidence type="ECO:0000256" key="5">
    <source>
        <dbReference type="ARBA" id="ARBA00023136"/>
    </source>
</evidence>
<feature type="transmembrane region" description="Helical" evidence="6">
    <location>
        <begin position="259"/>
        <end position="280"/>
    </location>
</feature>
<dbReference type="InterPro" id="IPR021013">
    <property type="entry name" value="ATPase_Vma12"/>
</dbReference>
<name>A0A7R8UAG8_HERIL</name>
<dbReference type="PANTHER" id="PTHR31394">
    <property type="entry name" value="TRANSMEMBRANE PROTEIN 199"/>
    <property type="match status" value="1"/>
</dbReference>
<dbReference type="AlphaFoldDB" id="A0A7R8UAG8"/>
<sequence>MKGPIQDVQVQIRPSKTLTEFICKVKTSEPLPENIIRIREAGGIKHESKEVYDKYIPKKVLSEKQRETLKSISSGEDFNKLFGSTSKFIDVFTADDEENIENIESELKEDPPSTKTKLNASETKPNNKPDFLLNINDIRWIDQILEKHRAANECDDYIHELLIDSEVILPKNQFIPRNPELEARCVKLREQQQEREYRNMTKDVDATRQHLPEDTIAYQIKTINRQLIAVFQFVVSVITGFAFGFIGLEYMLGELDFGFRLFMGVMCALIIALAEIYFLAKKLNEYDEPIEDIPMPARKPRPHQD</sequence>
<dbReference type="OrthoDB" id="19981at2759"/>
<keyword evidence="4 6" id="KW-1133">Transmembrane helix</keyword>
<evidence type="ECO:0000313" key="8">
    <source>
        <dbReference type="Proteomes" id="UP000594454"/>
    </source>
</evidence>
<dbReference type="Pfam" id="PF11712">
    <property type="entry name" value="Vma12"/>
    <property type="match status" value="1"/>
</dbReference>
<keyword evidence="5 6" id="KW-0472">Membrane</keyword>
<comment type="subcellular location">
    <subcellularLocation>
        <location evidence="1">Endoplasmic reticulum membrane</location>
        <topology evidence="1">Multi-pass membrane protein</topology>
    </subcellularLocation>
</comment>
<evidence type="ECO:0000256" key="6">
    <source>
        <dbReference type="SAM" id="Phobius"/>
    </source>
</evidence>
<dbReference type="GO" id="GO:0070072">
    <property type="term" value="P:vacuolar proton-transporting V-type ATPase complex assembly"/>
    <property type="evidence" value="ECO:0007669"/>
    <property type="project" value="InterPro"/>
</dbReference>
<evidence type="ECO:0000256" key="2">
    <source>
        <dbReference type="ARBA" id="ARBA00022692"/>
    </source>
</evidence>
<keyword evidence="3" id="KW-0256">Endoplasmic reticulum</keyword>
<dbReference type="PANTHER" id="PTHR31394:SF1">
    <property type="entry name" value="TRANSMEMBRANE PROTEIN 199"/>
    <property type="match status" value="1"/>
</dbReference>